<feature type="compositionally biased region" description="Basic and acidic residues" evidence="8">
    <location>
        <begin position="162"/>
        <end position="174"/>
    </location>
</feature>
<dbReference type="GO" id="GO:0006979">
    <property type="term" value="P:response to oxidative stress"/>
    <property type="evidence" value="ECO:0007669"/>
    <property type="project" value="InterPro"/>
</dbReference>
<keyword evidence="6 11" id="KW-0560">Oxidoreductase</keyword>
<dbReference type="PROSITE" id="PS51790">
    <property type="entry name" value="MSRB"/>
    <property type="match status" value="1"/>
</dbReference>
<comment type="cofactor">
    <cofactor evidence="1">
        <name>Zn(2+)</name>
        <dbReference type="ChEBI" id="CHEBI:29105"/>
    </cofactor>
</comment>
<keyword evidence="4" id="KW-0479">Metal-binding</keyword>
<dbReference type="GO" id="GO:0030091">
    <property type="term" value="P:protein repair"/>
    <property type="evidence" value="ECO:0007669"/>
    <property type="project" value="InterPro"/>
</dbReference>
<keyword evidence="9" id="KW-0732">Signal</keyword>
<dbReference type="InterPro" id="IPR011057">
    <property type="entry name" value="Mss4-like_sf"/>
</dbReference>
<dbReference type="FunFam" id="2.170.150.20:FF:000001">
    <property type="entry name" value="Peptide methionine sulfoxide reductase MsrB"/>
    <property type="match status" value="1"/>
</dbReference>
<dbReference type="InterPro" id="IPR028427">
    <property type="entry name" value="Met_Sox_Rdtase_MsrB"/>
</dbReference>
<evidence type="ECO:0000259" key="10">
    <source>
        <dbReference type="PROSITE" id="PS51790"/>
    </source>
</evidence>
<dbReference type="SUPFAM" id="SSF51316">
    <property type="entry name" value="Mss4-like"/>
    <property type="match status" value="1"/>
</dbReference>
<evidence type="ECO:0000256" key="9">
    <source>
        <dbReference type="SAM" id="SignalP"/>
    </source>
</evidence>
<gene>
    <name evidence="11" type="primary">msrB</name>
    <name evidence="11" type="ORF">V5E97_33975</name>
</gene>
<comment type="similarity">
    <text evidence="2">Belongs to the MsrB Met sulfoxide reductase family.</text>
</comment>
<dbReference type="EC" id="1.8.4.12" evidence="3"/>
<dbReference type="EMBL" id="CP155447">
    <property type="protein sequence ID" value="XBH03280.1"/>
    <property type="molecule type" value="Genomic_DNA"/>
</dbReference>
<keyword evidence="5" id="KW-0862">Zinc</keyword>
<evidence type="ECO:0000256" key="5">
    <source>
        <dbReference type="ARBA" id="ARBA00022833"/>
    </source>
</evidence>
<evidence type="ECO:0000256" key="7">
    <source>
        <dbReference type="ARBA" id="ARBA00048488"/>
    </source>
</evidence>
<feature type="domain" description="MsrB" evidence="10">
    <location>
        <begin position="39"/>
        <end position="161"/>
    </location>
</feature>
<dbReference type="InterPro" id="IPR002579">
    <property type="entry name" value="Met_Sox_Rdtase_MsrB_dom"/>
</dbReference>
<dbReference type="GO" id="GO:0046872">
    <property type="term" value="F:metal ion binding"/>
    <property type="evidence" value="ECO:0007669"/>
    <property type="project" value="UniProtKB-KW"/>
</dbReference>
<evidence type="ECO:0000256" key="3">
    <source>
        <dbReference type="ARBA" id="ARBA00012499"/>
    </source>
</evidence>
<sequence length="197" mass="21500">MSRRILSILTVLSCAVLSTMPSVGQEPVQKPKKKVIKSDEEWAKILTRSQFLVCRLKVTEEPFSGRLLNNHAKGTYDCVACGAELFNSRTKFNSGTGWPSFWRPIDLENIATEIDNSEGSPRIEVLCESCGSHLGHVFNDGPAPTGLRYCINSIALKFVPERKPAKPSKAKSESESGSESESEAPKSEANADPSASK</sequence>
<organism evidence="11">
    <name type="scientific">Singulisphaera sp. Ch08</name>
    <dbReference type="NCBI Taxonomy" id="3120278"/>
    <lineage>
        <taxon>Bacteria</taxon>
        <taxon>Pseudomonadati</taxon>
        <taxon>Planctomycetota</taxon>
        <taxon>Planctomycetia</taxon>
        <taxon>Isosphaerales</taxon>
        <taxon>Isosphaeraceae</taxon>
        <taxon>Singulisphaera</taxon>
    </lineage>
</organism>
<dbReference type="GO" id="GO:0033743">
    <property type="term" value="F:peptide-methionine (R)-S-oxide reductase activity"/>
    <property type="evidence" value="ECO:0007669"/>
    <property type="project" value="UniProtKB-EC"/>
</dbReference>
<dbReference type="GO" id="GO:0005737">
    <property type="term" value="C:cytoplasm"/>
    <property type="evidence" value="ECO:0007669"/>
    <property type="project" value="TreeGrafter"/>
</dbReference>
<accession>A0AAU7CDN1</accession>
<protein>
    <recommendedName>
        <fullName evidence="3">peptide-methionine (R)-S-oxide reductase</fullName>
        <ecNumber evidence="3">1.8.4.12</ecNumber>
    </recommendedName>
</protein>
<feature type="chain" id="PRO_5043605010" description="peptide-methionine (R)-S-oxide reductase" evidence="9">
    <location>
        <begin position="25"/>
        <end position="197"/>
    </location>
</feature>
<dbReference type="Gene3D" id="2.170.150.20">
    <property type="entry name" value="Peptide methionine sulfoxide reductase"/>
    <property type="match status" value="1"/>
</dbReference>
<evidence type="ECO:0000256" key="1">
    <source>
        <dbReference type="ARBA" id="ARBA00001947"/>
    </source>
</evidence>
<comment type="catalytic activity">
    <reaction evidence="7">
        <text>L-methionyl-[protein] + [thioredoxin]-disulfide + H2O = L-methionyl-(R)-S-oxide-[protein] + [thioredoxin]-dithiol</text>
        <dbReference type="Rhea" id="RHEA:24164"/>
        <dbReference type="Rhea" id="RHEA-COMP:10698"/>
        <dbReference type="Rhea" id="RHEA-COMP:10700"/>
        <dbReference type="Rhea" id="RHEA-COMP:12313"/>
        <dbReference type="Rhea" id="RHEA-COMP:12314"/>
        <dbReference type="ChEBI" id="CHEBI:15377"/>
        <dbReference type="ChEBI" id="CHEBI:16044"/>
        <dbReference type="ChEBI" id="CHEBI:29950"/>
        <dbReference type="ChEBI" id="CHEBI:45764"/>
        <dbReference type="ChEBI" id="CHEBI:50058"/>
        <dbReference type="EC" id="1.8.4.12"/>
    </reaction>
</comment>
<dbReference type="PANTHER" id="PTHR10173:SF52">
    <property type="entry name" value="METHIONINE-R-SULFOXIDE REDUCTASE B1"/>
    <property type="match status" value="1"/>
</dbReference>
<dbReference type="Pfam" id="PF01641">
    <property type="entry name" value="SelR"/>
    <property type="match status" value="1"/>
</dbReference>
<dbReference type="RefSeq" id="WP_406696017.1">
    <property type="nucleotide sequence ID" value="NZ_CP155447.1"/>
</dbReference>
<dbReference type="AlphaFoldDB" id="A0AAU7CDN1"/>
<evidence type="ECO:0000256" key="6">
    <source>
        <dbReference type="ARBA" id="ARBA00023002"/>
    </source>
</evidence>
<evidence type="ECO:0000313" key="11">
    <source>
        <dbReference type="EMBL" id="XBH03280.1"/>
    </source>
</evidence>
<evidence type="ECO:0000256" key="4">
    <source>
        <dbReference type="ARBA" id="ARBA00022723"/>
    </source>
</evidence>
<feature type="region of interest" description="Disordered" evidence="8">
    <location>
        <begin position="162"/>
        <end position="197"/>
    </location>
</feature>
<dbReference type="NCBIfam" id="TIGR00357">
    <property type="entry name" value="peptide-methionine (R)-S-oxide reductase MsrB"/>
    <property type="match status" value="1"/>
</dbReference>
<evidence type="ECO:0000256" key="8">
    <source>
        <dbReference type="SAM" id="MobiDB-lite"/>
    </source>
</evidence>
<evidence type="ECO:0000256" key="2">
    <source>
        <dbReference type="ARBA" id="ARBA00007174"/>
    </source>
</evidence>
<reference evidence="11" key="1">
    <citation type="submission" date="2024-05" db="EMBL/GenBank/DDBJ databases">
        <title>Planctomycetes of the genus Singulisphaera possess chitinolytic capabilities.</title>
        <authorList>
            <person name="Ivanova A."/>
        </authorList>
    </citation>
    <scope>NUCLEOTIDE SEQUENCE</scope>
    <source>
        <strain evidence="11">Ch08T</strain>
    </source>
</reference>
<name>A0AAU7CDN1_9BACT</name>
<dbReference type="PANTHER" id="PTHR10173">
    <property type="entry name" value="METHIONINE SULFOXIDE REDUCTASE"/>
    <property type="match status" value="1"/>
</dbReference>
<feature type="signal peptide" evidence="9">
    <location>
        <begin position="1"/>
        <end position="24"/>
    </location>
</feature>
<proteinExistence type="inferred from homology"/>